<evidence type="ECO:0000256" key="7">
    <source>
        <dbReference type="ARBA" id="ARBA00023015"/>
    </source>
</evidence>
<dbReference type="PANTHER" id="PTHR12831:SF0">
    <property type="entry name" value="GENERAL TRANSCRIPTION FACTOR IIH SUBUNIT 3"/>
    <property type="match status" value="1"/>
</dbReference>
<keyword evidence="8 11" id="KW-0804">Transcription</keyword>
<comment type="subunit">
    <text evidence="11">Component of the 7-subunit TFIIH core complex composed of XPB, XPD, TFB1/GTF2H1, GTF2H2/P44, TFB4/GTF2H3, TFB2/GTF2H4 and TFB5/GTF2H5, which is active in NER. The core complex associates with the 3-subunit CDK-activating kinase (CAK) module composed of CYCH1/cyclin H1, CDKD and MAT1/At4g30820 to form the 10-subunit holoenzyme (holo-TFIIH) active in transcription.</text>
</comment>
<reference evidence="15" key="3">
    <citation type="journal article" date="2020" name="Curr. Biol.">
        <title>Chromatin organization in early land plants reveals an ancestral association between H3K27me3, transposons, and constitutive heterochromatin.</title>
        <authorList>
            <person name="Montgomery S.A."/>
            <person name="Tanizawa Y."/>
            <person name="Galik B."/>
            <person name="Wang N."/>
            <person name="Ito T."/>
            <person name="Mochizuki T."/>
            <person name="Akimcheva S."/>
            <person name="Bowman J.L."/>
            <person name="Cognat V."/>
            <person name="Marechal-Drouard L."/>
            <person name="Ekker H."/>
            <person name="Hong S.F."/>
            <person name="Kohchi T."/>
            <person name="Lin S.S."/>
            <person name="Liu L.D."/>
            <person name="Nakamura Y."/>
            <person name="Valeeva L.R."/>
            <person name="Shakirov E.V."/>
            <person name="Shippen D.E."/>
            <person name="Wei W.L."/>
            <person name="Yagura M."/>
            <person name="Yamaoka S."/>
            <person name="Yamato K.T."/>
            <person name="Liu C."/>
            <person name="Berger F."/>
        </authorList>
    </citation>
    <scope>NUCLEOTIDE SEQUENCE [LARGE SCALE GENOMIC DNA]</scope>
    <source>
        <strain evidence="15">Tak-1</strain>
    </source>
</reference>
<dbReference type="EMBL" id="LVLJ01000668">
    <property type="protein sequence ID" value="OAE33249.1"/>
    <property type="molecule type" value="Genomic_DNA"/>
</dbReference>
<dbReference type="GO" id="GO:0000439">
    <property type="term" value="C:transcription factor TFIIH core complex"/>
    <property type="evidence" value="ECO:0007669"/>
    <property type="project" value="UniProtKB-UniRule"/>
</dbReference>
<evidence type="ECO:0000256" key="11">
    <source>
        <dbReference type="RuleBase" id="RU368090"/>
    </source>
</evidence>
<protein>
    <recommendedName>
        <fullName evidence="11">General transcription and DNA repair factor IIH subunit TFB4</fullName>
    </recommendedName>
    <alternativeName>
        <fullName evidence="11">RNA polymerase II transcription factor B subunit 4</fullName>
    </alternativeName>
</protein>
<reference evidence="12" key="2">
    <citation type="journal article" date="2019" name="Curr. Biol.">
        <title>Chromatin organization in early land plants reveals an ancestral association between H3K27me3, transposons, and constitutive heterochromatin.</title>
        <authorList>
            <person name="Montgomery S.A."/>
            <person name="Tanizawa Y."/>
            <person name="Galik B."/>
            <person name="Wang N."/>
            <person name="Ito T."/>
            <person name="Mochizuki T."/>
            <person name="Akimcheva S."/>
            <person name="Bowman J."/>
            <person name="Cognat V."/>
            <person name="Drouard L."/>
            <person name="Ekker H."/>
            <person name="Houng S."/>
            <person name="Kohchi T."/>
            <person name="Lin S."/>
            <person name="Liu L.D."/>
            <person name="Nakamura Y."/>
            <person name="Valeeva L.R."/>
            <person name="Shakirov E.V."/>
            <person name="Shippen D.E."/>
            <person name="Wei W."/>
            <person name="Yagura M."/>
            <person name="Yamaoka S."/>
            <person name="Yamato K.T."/>
            <person name="Liu C."/>
            <person name="Berger F."/>
        </authorList>
    </citation>
    <scope>NUCLEOTIDE SEQUENCE [LARGE SCALE GENOMIC DNA]</scope>
    <source>
        <strain evidence="12">Tak-1</strain>
    </source>
</reference>
<evidence type="ECO:0000313" key="15">
    <source>
        <dbReference type="Proteomes" id="UP001162541"/>
    </source>
</evidence>
<evidence type="ECO:0000256" key="6">
    <source>
        <dbReference type="ARBA" id="ARBA00022833"/>
    </source>
</evidence>
<dbReference type="InterPro" id="IPR004600">
    <property type="entry name" value="TFIIH_Tfb4/GTF2H3"/>
</dbReference>
<evidence type="ECO:0000256" key="5">
    <source>
        <dbReference type="ARBA" id="ARBA00022771"/>
    </source>
</evidence>
<evidence type="ECO:0000256" key="10">
    <source>
        <dbReference type="ARBA" id="ARBA00023242"/>
    </source>
</evidence>
<dbReference type="InterPro" id="IPR036465">
    <property type="entry name" value="vWFA_dom_sf"/>
</dbReference>
<dbReference type="GO" id="GO:0005675">
    <property type="term" value="C:transcription factor TFIIH holo complex"/>
    <property type="evidence" value="ECO:0007669"/>
    <property type="project" value="UniProtKB-UniRule"/>
</dbReference>
<dbReference type="AlphaFoldDB" id="A0A176WJN7"/>
<evidence type="ECO:0000313" key="13">
    <source>
        <dbReference type="EMBL" id="OAE33249.1"/>
    </source>
</evidence>
<dbReference type="GO" id="GO:0006355">
    <property type="term" value="P:regulation of DNA-templated transcription"/>
    <property type="evidence" value="ECO:0007669"/>
    <property type="project" value="InterPro"/>
</dbReference>
<keyword evidence="3 11" id="KW-0479">Metal-binding</keyword>
<dbReference type="PANTHER" id="PTHR12831">
    <property type="entry name" value="TRANSCRIPTION INITIATION FACTOR IIH TFIIH , POLYPEPTIDE 3-RELATED"/>
    <property type="match status" value="1"/>
</dbReference>
<reference evidence="13 14" key="1">
    <citation type="submission" date="2016-03" db="EMBL/GenBank/DDBJ databases">
        <title>Mechanisms controlling the formation of the plant cell surface in tip-growing cells are functionally conserved among land plants.</title>
        <authorList>
            <person name="Honkanen S."/>
            <person name="Jones V.A."/>
            <person name="Morieri G."/>
            <person name="Champion C."/>
            <person name="Hetherington A.J."/>
            <person name="Kelly S."/>
            <person name="Saint-Marcoux D."/>
            <person name="Proust H."/>
            <person name="Prescott H."/>
            <person name="Dolan L."/>
        </authorList>
    </citation>
    <scope>NUCLEOTIDE SEQUENCE [LARGE SCALE GENOMIC DNA]</scope>
    <source>
        <strain evidence="14">cv. Tak-1 and cv. Tak-2</strain>
        <tissue evidence="13">Whole gametophyte</tissue>
    </source>
</reference>
<evidence type="ECO:0000256" key="9">
    <source>
        <dbReference type="ARBA" id="ARBA00023204"/>
    </source>
</evidence>
<dbReference type="Pfam" id="PF03850">
    <property type="entry name" value="Tfb4"/>
    <property type="match status" value="1"/>
</dbReference>
<dbReference type="Proteomes" id="UP000077202">
    <property type="component" value="Unassembled WGS sequence"/>
</dbReference>
<evidence type="ECO:0000256" key="8">
    <source>
        <dbReference type="ARBA" id="ARBA00023163"/>
    </source>
</evidence>
<evidence type="ECO:0000256" key="4">
    <source>
        <dbReference type="ARBA" id="ARBA00022763"/>
    </source>
</evidence>
<accession>A0A176WJN7</accession>
<evidence type="ECO:0000256" key="2">
    <source>
        <dbReference type="ARBA" id="ARBA00005273"/>
    </source>
</evidence>
<evidence type="ECO:0000256" key="1">
    <source>
        <dbReference type="ARBA" id="ARBA00004123"/>
    </source>
</evidence>
<keyword evidence="10 11" id="KW-0539">Nucleus</keyword>
<keyword evidence="4 11" id="KW-0227">DNA damage</keyword>
<proteinExistence type="inferred from homology"/>
<dbReference type="GO" id="GO:0006289">
    <property type="term" value="P:nucleotide-excision repair"/>
    <property type="evidence" value="ECO:0007669"/>
    <property type="project" value="UniProtKB-UniRule"/>
</dbReference>
<keyword evidence="9 11" id="KW-0234">DNA repair</keyword>
<evidence type="ECO:0000256" key="3">
    <source>
        <dbReference type="ARBA" id="ARBA00022723"/>
    </source>
</evidence>
<evidence type="ECO:0000313" key="14">
    <source>
        <dbReference type="Proteomes" id="UP000077202"/>
    </source>
</evidence>
<dbReference type="Proteomes" id="UP001162541">
    <property type="component" value="Chromosome 4"/>
</dbReference>
<keyword evidence="5 11" id="KW-0863">Zinc-finger</keyword>
<evidence type="ECO:0000313" key="12">
    <source>
        <dbReference type="EMBL" id="BBN07567.1"/>
    </source>
</evidence>
<dbReference type="Gene3D" id="3.40.50.410">
    <property type="entry name" value="von Willebrand factor, type A domain"/>
    <property type="match status" value="1"/>
</dbReference>
<comment type="subcellular location">
    <subcellularLocation>
        <location evidence="1 11">Nucleus</location>
    </subcellularLocation>
</comment>
<keyword evidence="14" id="KW-1185">Reference proteome</keyword>
<dbReference type="GO" id="GO:0008270">
    <property type="term" value="F:zinc ion binding"/>
    <property type="evidence" value="ECO:0007669"/>
    <property type="project" value="UniProtKB-KW"/>
</dbReference>
<gene>
    <name evidence="13" type="ORF">AXG93_1200s1090</name>
    <name evidence="12" type="ORF">Mp_4g04620</name>
</gene>
<organism evidence="13 14">
    <name type="scientific">Marchantia polymorpha subsp. ruderalis</name>
    <dbReference type="NCBI Taxonomy" id="1480154"/>
    <lineage>
        <taxon>Eukaryota</taxon>
        <taxon>Viridiplantae</taxon>
        <taxon>Streptophyta</taxon>
        <taxon>Embryophyta</taxon>
        <taxon>Marchantiophyta</taxon>
        <taxon>Marchantiopsida</taxon>
        <taxon>Marchantiidae</taxon>
        <taxon>Marchantiales</taxon>
        <taxon>Marchantiaceae</taxon>
        <taxon>Marchantia</taxon>
    </lineage>
</organism>
<sequence length="306" mass="33537">MDALNATDDISQVVILLEANPYFWGGRSNGAHSTGPANFTFDRFLEHVLLFINSLHLLNQANRIVVIATGATSCAYLYDSNAAELSENARTARVSKKLSVVEKITQKLEDFMSKEAVYDLNQGTEDNRYSLLSGSLSMALCYIQRILRGPSPHPLPRILCLQGTPDAPPQYIAVMNAIFSAQRSLVPIDACIVGNHHSAFLQQATHITGGIYMKPPAPEGLFEYLSMVFATDLYSRKFLQLPRASGVDFRASCFCHKKSIDMGFVCSVCLSIFCKGQRTCTTCNAIFAPSKQPNPAAAAAQKRKVS</sequence>
<dbReference type="EMBL" id="AP019869">
    <property type="protein sequence ID" value="BBN07567.1"/>
    <property type="molecule type" value="Genomic_DNA"/>
</dbReference>
<comment type="similarity">
    <text evidence="2 11">Belongs to the TFB4 family.</text>
</comment>
<keyword evidence="7 11" id="KW-0805">Transcription regulation</keyword>
<keyword evidence="6 11" id="KW-0862">Zinc</keyword>
<name>A0A176WJN7_MARPO</name>
<comment type="function">
    <text evidence="11">Component of the general transcription and DNA repair factor IIH (TFIIH) core complex, which is involved in general and transcription-coupled nucleotide excision repair (NER) of damaged DNA and, when complexed to CAK, in RNA transcription by RNA polymerase II. In NER, TFIIH acts by opening DNA around the lesion to allow the excision of the damaged oligonucleotide and its replacement by a new DNA fragment. In transcription, TFIIH has an essential role in transcription initiation. When the pre-initiation complex (PIC) has been established, TFIIH is required for promoter opening and promoter escape. Phosphorylation of the C-terminal tail (CTD) of the largest subunit of RNA polymerase II by the kinase module CAK controls the initiation of transcription.</text>
</comment>